<dbReference type="Gene3D" id="1.10.1660.10">
    <property type="match status" value="1"/>
</dbReference>
<dbReference type="PROSITE" id="PS00552">
    <property type="entry name" value="HTH_MERR_1"/>
    <property type="match status" value="1"/>
</dbReference>
<keyword evidence="2" id="KW-0175">Coiled coil</keyword>
<evidence type="ECO:0000313" key="4">
    <source>
        <dbReference type="EMBL" id="OUM84679.1"/>
    </source>
</evidence>
<name>A0A1Y3PK46_9BACI</name>
<dbReference type="PRINTS" id="PR00040">
    <property type="entry name" value="HTHMERR"/>
</dbReference>
<evidence type="ECO:0000256" key="1">
    <source>
        <dbReference type="ARBA" id="ARBA00023125"/>
    </source>
</evidence>
<dbReference type="SMART" id="SM00422">
    <property type="entry name" value="HTH_MERR"/>
    <property type="match status" value="1"/>
</dbReference>
<evidence type="ECO:0000313" key="5">
    <source>
        <dbReference type="Proteomes" id="UP000196475"/>
    </source>
</evidence>
<keyword evidence="1" id="KW-0238">DNA-binding</keyword>
<protein>
    <submittedName>
        <fullName evidence="4">MerR family transcriptional regulator</fullName>
    </submittedName>
</protein>
<dbReference type="PROSITE" id="PS50937">
    <property type="entry name" value="HTH_MERR_2"/>
    <property type="match status" value="1"/>
</dbReference>
<dbReference type="InterPro" id="IPR009061">
    <property type="entry name" value="DNA-bd_dom_put_sf"/>
</dbReference>
<evidence type="ECO:0000256" key="2">
    <source>
        <dbReference type="SAM" id="Coils"/>
    </source>
</evidence>
<feature type="coiled-coil region" evidence="2">
    <location>
        <begin position="85"/>
        <end position="140"/>
    </location>
</feature>
<dbReference type="GO" id="GO:0003700">
    <property type="term" value="F:DNA-binding transcription factor activity"/>
    <property type="evidence" value="ECO:0007669"/>
    <property type="project" value="InterPro"/>
</dbReference>
<gene>
    <name evidence="4" type="ORF">BAA01_05965</name>
</gene>
<dbReference type="SUPFAM" id="SSF46955">
    <property type="entry name" value="Putative DNA-binding domain"/>
    <property type="match status" value="1"/>
</dbReference>
<dbReference type="InterPro" id="IPR047057">
    <property type="entry name" value="MerR_fam"/>
</dbReference>
<organism evidence="4 5">
    <name type="scientific">Bacillus thermozeamaize</name>
    <dbReference type="NCBI Taxonomy" id="230954"/>
    <lineage>
        <taxon>Bacteria</taxon>
        <taxon>Bacillati</taxon>
        <taxon>Bacillota</taxon>
        <taxon>Bacilli</taxon>
        <taxon>Bacillales</taxon>
        <taxon>Bacillaceae</taxon>
        <taxon>Bacillus</taxon>
    </lineage>
</organism>
<dbReference type="GO" id="GO:0003677">
    <property type="term" value="F:DNA binding"/>
    <property type="evidence" value="ECO:0007669"/>
    <property type="project" value="UniProtKB-KW"/>
</dbReference>
<comment type="caution">
    <text evidence="4">The sequence shown here is derived from an EMBL/GenBank/DDBJ whole genome shotgun (WGS) entry which is preliminary data.</text>
</comment>
<dbReference type="CDD" id="cd04776">
    <property type="entry name" value="HTH_GnyR"/>
    <property type="match status" value="1"/>
</dbReference>
<dbReference type="EMBL" id="LZRT01000121">
    <property type="protein sequence ID" value="OUM84679.1"/>
    <property type="molecule type" value="Genomic_DNA"/>
</dbReference>
<reference evidence="5" key="1">
    <citation type="submission" date="2016-06" db="EMBL/GenBank/DDBJ databases">
        <authorList>
            <person name="Nascimento L."/>
            <person name="Pereira R.V."/>
            <person name="Martins L.F."/>
            <person name="Quaggio R.B."/>
            <person name="Silva A.M."/>
            <person name="Setubal J.C."/>
        </authorList>
    </citation>
    <scope>NUCLEOTIDE SEQUENCE [LARGE SCALE GENOMIC DNA]</scope>
</reference>
<dbReference type="InterPro" id="IPR000551">
    <property type="entry name" value="MerR-type_HTH_dom"/>
</dbReference>
<dbReference type="Pfam" id="PF13411">
    <property type="entry name" value="MerR_1"/>
    <property type="match status" value="1"/>
</dbReference>
<accession>A0A1Y3PK46</accession>
<sequence>MKPLDQKHVFTISELAQELDISTRTIRYYEEIGLIHPKRSKKGTRYYTRSDRARLKLILRGKRFGFSLHEIKEMITLFDEDRTGRKQLKRTIQYGEEKIRELNARIEELVQLRDEILEYKTRFEEKLASLESGKTDEKEEKRAQ</sequence>
<evidence type="ECO:0000259" key="3">
    <source>
        <dbReference type="PROSITE" id="PS50937"/>
    </source>
</evidence>
<feature type="domain" description="HTH merR-type" evidence="3">
    <location>
        <begin position="9"/>
        <end position="77"/>
    </location>
</feature>
<dbReference type="Proteomes" id="UP000196475">
    <property type="component" value="Unassembled WGS sequence"/>
</dbReference>
<dbReference type="PANTHER" id="PTHR30204">
    <property type="entry name" value="REDOX-CYCLING DRUG-SENSING TRANSCRIPTIONAL ACTIVATOR SOXR"/>
    <property type="match status" value="1"/>
</dbReference>
<dbReference type="PANTHER" id="PTHR30204:SF58">
    <property type="entry name" value="HTH-TYPE TRANSCRIPTIONAL REGULATOR YFMP"/>
    <property type="match status" value="1"/>
</dbReference>
<dbReference type="AlphaFoldDB" id="A0A1Y3PK46"/>
<proteinExistence type="predicted"/>